<gene>
    <name evidence="2" type="ORF">IWQ62_006341</name>
</gene>
<protein>
    <submittedName>
        <fullName evidence="2">Uncharacterized protein</fullName>
    </submittedName>
</protein>
<comment type="caution">
    <text evidence="2">The sequence shown here is derived from an EMBL/GenBank/DDBJ whole genome shotgun (WGS) entry which is preliminary data.</text>
</comment>
<accession>A0A9W8AKH7</accession>
<dbReference type="AlphaFoldDB" id="A0A9W8AKH7"/>
<organism evidence="2 3">
    <name type="scientific">Dispira parvispora</name>
    <dbReference type="NCBI Taxonomy" id="1520584"/>
    <lineage>
        <taxon>Eukaryota</taxon>
        <taxon>Fungi</taxon>
        <taxon>Fungi incertae sedis</taxon>
        <taxon>Zoopagomycota</taxon>
        <taxon>Kickxellomycotina</taxon>
        <taxon>Dimargaritomycetes</taxon>
        <taxon>Dimargaritales</taxon>
        <taxon>Dimargaritaceae</taxon>
        <taxon>Dispira</taxon>
    </lineage>
</organism>
<evidence type="ECO:0000313" key="3">
    <source>
        <dbReference type="Proteomes" id="UP001150925"/>
    </source>
</evidence>
<evidence type="ECO:0000256" key="1">
    <source>
        <dbReference type="SAM" id="MobiDB-lite"/>
    </source>
</evidence>
<sequence length="232" mass="25216">MFLSWLFPIDQTPGHRIRRLMYCADYYLVNNIIDACQGWMVDVLFNTACTRWPFIPKYCSHNSSSSPSRSPRSTGSGPSHSRGSPPGYVSHGGPPAARSLISDASVFSGVSSTSSPGAPLAGGATLGSSTARPSRRTRVGSAGQAQVLPQSTGVNVDGYYEANLVMWFKYYAVRYPNSTMYQLLLSLILLDFTHTAPLDAFLCLLWDPELEGVSPLWPAIQDTIVNPSFGNL</sequence>
<feature type="compositionally biased region" description="Low complexity" evidence="1">
    <location>
        <begin position="63"/>
        <end position="87"/>
    </location>
</feature>
<evidence type="ECO:0000313" key="2">
    <source>
        <dbReference type="EMBL" id="KAJ1951916.1"/>
    </source>
</evidence>
<proteinExistence type="predicted"/>
<reference evidence="2" key="1">
    <citation type="submission" date="2022-07" db="EMBL/GenBank/DDBJ databases">
        <title>Phylogenomic reconstructions and comparative analyses of Kickxellomycotina fungi.</title>
        <authorList>
            <person name="Reynolds N.K."/>
            <person name="Stajich J.E."/>
            <person name="Barry K."/>
            <person name="Grigoriev I.V."/>
            <person name="Crous P."/>
            <person name="Smith M.E."/>
        </authorList>
    </citation>
    <scope>NUCLEOTIDE SEQUENCE</scope>
    <source>
        <strain evidence="2">RSA 1196</strain>
    </source>
</reference>
<dbReference type="Proteomes" id="UP001150925">
    <property type="component" value="Unassembled WGS sequence"/>
</dbReference>
<keyword evidence="3" id="KW-1185">Reference proteome</keyword>
<name>A0A9W8AKH7_9FUNG</name>
<dbReference type="EMBL" id="JANBPY010003374">
    <property type="protein sequence ID" value="KAJ1951916.1"/>
    <property type="molecule type" value="Genomic_DNA"/>
</dbReference>
<feature type="region of interest" description="Disordered" evidence="1">
    <location>
        <begin position="61"/>
        <end position="94"/>
    </location>
</feature>
<feature type="region of interest" description="Disordered" evidence="1">
    <location>
        <begin position="114"/>
        <end position="144"/>
    </location>
</feature>
<feature type="compositionally biased region" description="Low complexity" evidence="1">
    <location>
        <begin position="114"/>
        <end position="129"/>
    </location>
</feature>